<evidence type="ECO:0000256" key="7">
    <source>
        <dbReference type="ARBA" id="ARBA00023242"/>
    </source>
</evidence>
<dbReference type="GO" id="GO:0006364">
    <property type="term" value="P:rRNA processing"/>
    <property type="evidence" value="ECO:0007669"/>
    <property type="project" value="UniProtKB-KW"/>
</dbReference>
<sequence length="143" mass="15832">MQAAGGQLDEEEYTLRKRLPPRLPLRSNDVYVSERTHFKAQESRCQKLLDSGNEVIIHGLGKAVNRAINLALQLQTKGAGTVQLAVQTSSVELTDDLIPETDEGEGRTTTRNNSAVHIRVFRESIEEKGLQKEQTSTSTTVKS</sequence>
<comment type="similarity">
    <text evidence="3 11">Belongs to the histone-like Alba family.</text>
</comment>
<evidence type="ECO:0000256" key="4">
    <source>
        <dbReference type="ARBA" id="ARBA00022490"/>
    </source>
</evidence>
<evidence type="ECO:0000256" key="3">
    <source>
        <dbReference type="ARBA" id="ARBA00008018"/>
    </source>
</evidence>
<keyword evidence="5 11" id="KW-0698">rRNA processing</keyword>
<protein>
    <recommendedName>
        <fullName evidence="10 11">Ribonuclease P protein subunit p20</fullName>
        <shortName evidence="11">RNaseP protein p20</shortName>
    </recommendedName>
</protein>
<reference evidence="12" key="1">
    <citation type="journal article" date="2023" name="G3 (Bethesda)">
        <title>A reference genome for the long-term kleptoplast-retaining sea slug Elysia crispata morphotype clarki.</title>
        <authorList>
            <person name="Eastman K.E."/>
            <person name="Pendleton A.L."/>
            <person name="Shaikh M.A."/>
            <person name="Suttiyut T."/>
            <person name="Ogas R."/>
            <person name="Tomko P."/>
            <person name="Gavelis G."/>
            <person name="Widhalm J.R."/>
            <person name="Wisecaver J.H."/>
        </authorList>
    </citation>
    <scope>NUCLEOTIDE SEQUENCE</scope>
    <source>
        <strain evidence="12">ECLA1</strain>
    </source>
</reference>
<dbReference type="Gene3D" id="3.30.110.20">
    <property type="entry name" value="Alba-like domain"/>
    <property type="match status" value="1"/>
</dbReference>
<evidence type="ECO:0000256" key="6">
    <source>
        <dbReference type="ARBA" id="ARBA00022694"/>
    </source>
</evidence>
<dbReference type="PANTHER" id="PTHR15314:SF1">
    <property type="entry name" value="RIBONUCLEASE P PROTEIN SUBUNIT P20"/>
    <property type="match status" value="1"/>
</dbReference>
<organism evidence="12 13">
    <name type="scientific">Elysia crispata</name>
    <name type="common">lettuce slug</name>
    <dbReference type="NCBI Taxonomy" id="231223"/>
    <lineage>
        <taxon>Eukaryota</taxon>
        <taxon>Metazoa</taxon>
        <taxon>Spiralia</taxon>
        <taxon>Lophotrochozoa</taxon>
        <taxon>Mollusca</taxon>
        <taxon>Gastropoda</taxon>
        <taxon>Heterobranchia</taxon>
        <taxon>Euthyneura</taxon>
        <taxon>Panpulmonata</taxon>
        <taxon>Sacoglossa</taxon>
        <taxon>Placobranchoidea</taxon>
        <taxon>Plakobranchidae</taxon>
        <taxon>Elysia</taxon>
    </lineage>
</organism>
<dbReference type="PIRSF" id="PIRSF036572">
    <property type="entry name" value="RPP20"/>
    <property type="match status" value="1"/>
</dbReference>
<dbReference type="AlphaFoldDB" id="A0AAE1AAF2"/>
<comment type="subcellular location">
    <subcellularLocation>
        <location evidence="1">Cytoplasmic granule</location>
    </subcellularLocation>
    <subcellularLocation>
        <location evidence="2 11">Nucleus</location>
        <location evidence="2 11">Nucleolus</location>
    </subcellularLocation>
</comment>
<keyword evidence="13" id="KW-1185">Reference proteome</keyword>
<dbReference type="Proteomes" id="UP001283361">
    <property type="component" value="Unassembled WGS sequence"/>
</dbReference>
<evidence type="ECO:0000256" key="10">
    <source>
        <dbReference type="ARBA" id="ARBA00068472"/>
    </source>
</evidence>
<evidence type="ECO:0000256" key="11">
    <source>
        <dbReference type="PIRNR" id="PIRNR036572"/>
    </source>
</evidence>
<proteinExistence type="inferred from homology"/>
<dbReference type="GO" id="GO:0004526">
    <property type="term" value="F:ribonuclease P activity"/>
    <property type="evidence" value="ECO:0007669"/>
    <property type="project" value="UniProtKB-UniRule"/>
</dbReference>
<dbReference type="GO" id="GO:0000172">
    <property type="term" value="C:ribonuclease MRP complex"/>
    <property type="evidence" value="ECO:0007669"/>
    <property type="project" value="InterPro"/>
</dbReference>
<dbReference type="GO" id="GO:0003676">
    <property type="term" value="F:nucleic acid binding"/>
    <property type="evidence" value="ECO:0007669"/>
    <property type="project" value="InterPro"/>
</dbReference>
<name>A0AAE1AAF2_9GAST</name>
<comment type="function">
    <text evidence="8 11">Component of ribonuclease P, a ribonucleoprotein complex that generates mature tRNA molecules by cleaving their 5'-ends. Also a component of the MRP ribonuclease complex, which cleaves pre-rRNA sequences.</text>
</comment>
<evidence type="ECO:0000313" key="12">
    <source>
        <dbReference type="EMBL" id="KAK3783416.1"/>
    </source>
</evidence>
<accession>A0AAE1AAF2</accession>
<dbReference type="GO" id="GO:0005655">
    <property type="term" value="C:nucleolar ribonuclease P complex"/>
    <property type="evidence" value="ECO:0007669"/>
    <property type="project" value="InterPro"/>
</dbReference>
<evidence type="ECO:0000256" key="8">
    <source>
        <dbReference type="ARBA" id="ARBA00053284"/>
    </source>
</evidence>
<keyword evidence="4" id="KW-0963">Cytoplasm</keyword>
<dbReference type="EMBL" id="JAWDGP010002410">
    <property type="protein sequence ID" value="KAK3783416.1"/>
    <property type="molecule type" value="Genomic_DNA"/>
</dbReference>
<evidence type="ECO:0000313" key="13">
    <source>
        <dbReference type="Proteomes" id="UP001283361"/>
    </source>
</evidence>
<evidence type="ECO:0000256" key="2">
    <source>
        <dbReference type="ARBA" id="ARBA00004604"/>
    </source>
</evidence>
<evidence type="ECO:0000256" key="9">
    <source>
        <dbReference type="ARBA" id="ARBA00064615"/>
    </source>
</evidence>
<dbReference type="PANTHER" id="PTHR15314">
    <property type="entry name" value="RIBONUCLEASE P PROTEIN SUBUNIT P20"/>
    <property type="match status" value="1"/>
</dbReference>
<keyword evidence="6 11" id="KW-0819">tRNA processing</keyword>
<dbReference type="GO" id="GO:0001682">
    <property type="term" value="P:tRNA 5'-leader removal"/>
    <property type="evidence" value="ECO:0007669"/>
    <property type="project" value="InterPro"/>
</dbReference>
<dbReference type="InterPro" id="IPR014612">
    <property type="entry name" value="Pop7/Rpp20"/>
</dbReference>
<evidence type="ECO:0000256" key="5">
    <source>
        <dbReference type="ARBA" id="ARBA00022552"/>
    </source>
</evidence>
<comment type="caution">
    <text evidence="12">The sequence shown here is derived from an EMBL/GenBank/DDBJ whole genome shotgun (WGS) entry which is preliminary data.</text>
</comment>
<comment type="subunit">
    <text evidence="9">Component of nuclear RNase P and RNase MRP complexes. RNase P consists of a catalytic RNA moiety and 10 different protein chains; POP1, POP4, POP5, POP7, RPP14, RPP21, RPP25, RPP30, RPP38 and RPP40. Within the RNase P complex, POP1, POP7 and RPP25 form the 'finger' subcomplex, POP5, RPP14, RPP40 and homodimeric RPP30 form the 'palm' subcomplex, and RPP21, POP4 and RPP38 form the 'wrist' subcomplex. All subunits of the RNase P complex interact with the catalytic RNA. Several subunits of RNase P are also part of the RNase MRP complex. RNase MRP consists of a catalytic RNA moiety and about 8 protein subunits; POP1, POP7, RPP25, RPP30, RPP38, RPP40 and possibly also POP4 and POP5. Interacts with SMN1. POP7 forms a heterodimer with RPP25 that binds to the P3 stem loop of the catalytic RNA.</text>
</comment>
<dbReference type="InterPro" id="IPR036882">
    <property type="entry name" value="Alba-like_dom_sf"/>
</dbReference>
<gene>
    <name evidence="12" type="ORF">RRG08_033677</name>
</gene>
<dbReference type="Pfam" id="PF12328">
    <property type="entry name" value="Rpp20"/>
    <property type="match status" value="1"/>
</dbReference>
<dbReference type="FunFam" id="3.30.110.20:FF:000002">
    <property type="entry name" value="Ribonuclease P protein subunit p20"/>
    <property type="match status" value="1"/>
</dbReference>
<evidence type="ECO:0000256" key="1">
    <source>
        <dbReference type="ARBA" id="ARBA00004463"/>
    </source>
</evidence>
<dbReference type="SUPFAM" id="SSF82704">
    <property type="entry name" value="AlbA-like"/>
    <property type="match status" value="1"/>
</dbReference>
<keyword evidence="7 11" id="KW-0539">Nucleus</keyword>